<dbReference type="PANTHER" id="PTHR43725:SF53">
    <property type="entry name" value="UDP-ARABINOSE 4-EPIMERASE 1"/>
    <property type="match status" value="1"/>
</dbReference>
<feature type="domain" description="NAD-dependent epimerase/dehydratase" evidence="2">
    <location>
        <begin position="4"/>
        <end position="233"/>
    </location>
</feature>
<dbReference type="RefSeq" id="WP_086906985.1">
    <property type="nucleotide sequence ID" value="NZ_CP021324.1"/>
</dbReference>
<dbReference type="Proteomes" id="UP000249949">
    <property type="component" value="Chromosome"/>
</dbReference>
<evidence type="ECO:0000313" key="4">
    <source>
        <dbReference type="Proteomes" id="UP000249949"/>
    </source>
</evidence>
<proteinExistence type="inferred from homology"/>
<evidence type="ECO:0000313" key="3">
    <source>
        <dbReference type="EMBL" id="ARS63756.1"/>
    </source>
</evidence>
<dbReference type="Gene3D" id="3.40.50.720">
    <property type="entry name" value="NAD(P)-binding Rossmann-like Domain"/>
    <property type="match status" value="1"/>
</dbReference>
<comment type="similarity">
    <text evidence="1">Belongs to the NAD(P)-dependent epimerase/dehydratase family.</text>
</comment>
<dbReference type="AlphaFoldDB" id="A0A2Z2HLL6"/>
<dbReference type="GeneID" id="32900627"/>
<gene>
    <name evidence="3" type="ORF">NMSP_0124</name>
</gene>
<organism evidence="3 4">
    <name type="scientific">Candidatus Nitrosomarinus catalinensis</name>
    <dbReference type="NCBI Taxonomy" id="1898749"/>
    <lineage>
        <taxon>Archaea</taxon>
        <taxon>Nitrososphaerota</taxon>
        <taxon>Nitrososphaeria</taxon>
        <taxon>Nitrosopumilales</taxon>
        <taxon>Nitrosopumilaceae</taxon>
        <taxon>Candidatus Nitrosomarinus</taxon>
    </lineage>
</organism>
<keyword evidence="4" id="KW-1185">Reference proteome</keyword>
<dbReference type="KEGG" id="nct:NMSP_0124"/>
<dbReference type="PANTHER" id="PTHR43725">
    <property type="entry name" value="UDP-GLUCOSE 4-EPIMERASE"/>
    <property type="match status" value="1"/>
</dbReference>
<dbReference type="SUPFAM" id="SSF51735">
    <property type="entry name" value="NAD(P)-binding Rossmann-fold domains"/>
    <property type="match status" value="1"/>
</dbReference>
<dbReference type="InterPro" id="IPR036291">
    <property type="entry name" value="NAD(P)-bd_dom_sf"/>
</dbReference>
<dbReference type="EMBL" id="CP021324">
    <property type="protein sequence ID" value="ARS63756.1"/>
    <property type="molecule type" value="Genomic_DNA"/>
</dbReference>
<dbReference type="InterPro" id="IPR001509">
    <property type="entry name" value="Epimerase_deHydtase"/>
</dbReference>
<evidence type="ECO:0000259" key="2">
    <source>
        <dbReference type="Pfam" id="PF01370"/>
    </source>
</evidence>
<reference evidence="3 4" key="1">
    <citation type="journal article" date="2017" name="Environ. Microbiol.">
        <title>Genome and epigenome of a novel marine Thaumarchaeota strain suggest viral infection, phosphorothioation DNA modification and multiple restriction systems.</title>
        <authorList>
            <person name="Ahlgren N.A."/>
            <person name="Chen Y."/>
            <person name="Needham D.M."/>
            <person name="Parada A.E."/>
            <person name="Sachdeva R."/>
            <person name="Trinh V."/>
            <person name="Chen T."/>
            <person name="Fuhrman J.A."/>
        </authorList>
    </citation>
    <scope>NUCLEOTIDE SEQUENCE [LARGE SCALE GENOMIC DNA]</scope>
    <source>
        <strain evidence="3 4">SPOT01</strain>
    </source>
</reference>
<accession>A0A2Z2HLL6</accession>
<dbReference type="Pfam" id="PF01370">
    <property type="entry name" value="Epimerase"/>
    <property type="match status" value="1"/>
</dbReference>
<dbReference type="OrthoDB" id="4907at2157"/>
<protein>
    <submittedName>
        <fullName evidence="3">UDP-galactose-4-epimerase</fullName>
    </submittedName>
</protein>
<sequence>MKFVITGGAGFIGSHIAKHLVEKNHDVIIIDNLSRGRLENLSEIKEQIEFKKIDILDFNSLKDVVSNSDGIFHQAALTSVPESFLQKEKYHNVNVKGTENIFKLAKEFGKKVVYASSSSVYGNTTTIPIQENFEKNPINPYGITKLDDEKLAQKYHNLGVSIIGLRYFNVYGVGQTNDYAGVITKFINQINLNESPIIFGDGLQTRDFISVEDVAKANLSSMESNTDFSFLNIGTGISTSVKTLAEIMMDLSGKTLELSYDDLPLGDVKDSLADVSLAKQLINWNYDTLLKNGLKKFFF</sequence>
<dbReference type="Gene3D" id="3.90.25.10">
    <property type="entry name" value="UDP-galactose 4-epimerase, domain 1"/>
    <property type="match status" value="1"/>
</dbReference>
<evidence type="ECO:0000256" key="1">
    <source>
        <dbReference type="ARBA" id="ARBA00007637"/>
    </source>
</evidence>
<name>A0A2Z2HLL6_9ARCH</name>